<keyword evidence="3 6" id="KW-0418">Kinase</keyword>
<organism evidence="6 7">
    <name type="scientific">Eiseniibacteriota bacterium</name>
    <dbReference type="NCBI Taxonomy" id="2212470"/>
    <lineage>
        <taxon>Bacteria</taxon>
        <taxon>Candidatus Eiseniibacteriota</taxon>
    </lineage>
</organism>
<comment type="caution">
    <text evidence="6">The sequence shown here is derived from an EMBL/GenBank/DDBJ whole genome shotgun (WGS) entry which is preliminary data.</text>
</comment>
<protein>
    <submittedName>
        <fullName evidence="6">Protein kinase</fullName>
    </submittedName>
</protein>
<dbReference type="GO" id="GO:0005524">
    <property type="term" value="F:ATP binding"/>
    <property type="evidence" value="ECO:0007669"/>
    <property type="project" value="UniProtKB-KW"/>
</dbReference>
<dbReference type="Pfam" id="PF00069">
    <property type="entry name" value="Pkinase"/>
    <property type="match status" value="1"/>
</dbReference>
<evidence type="ECO:0000259" key="5">
    <source>
        <dbReference type="PROSITE" id="PS50011"/>
    </source>
</evidence>
<dbReference type="InterPro" id="IPR025493">
    <property type="entry name" value="DUF4384"/>
</dbReference>
<dbReference type="Gene3D" id="1.10.510.10">
    <property type="entry name" value="Transferase(Phosphotransferase) domain 1"/>
    <property type="match status" value="1"/>
</dbReference>
<dbReference type="PROSITE" id="PS50011">
    <property type="entry name" value="PROTEIN_KINASE_DOM"/>
    <property type="match status" value="1"/>
</dbReference>
<evidence type="ECO:0000256" key="4">
    <source>
        <dbReference type="ARBA" id="ARBA00022840"/>
    </source>
</evidence>
<dbReference type="Pfam" id="PF14326">
    <property type="entry name" value="DUF4384"/>
    <property type="match status" value="1"/>
</dbReference>
<evidence type="ECO:0000256" key="1">
    <source>
        <dbReference type="ARBA" id="ARBA00022679"/>
    </source>
</evidence>
<evidence type="ECO:0000256" key="2">
    <source>
        <dbReference type="ARBA" id="ARBA00022741"/>
    </source>
</evidence>
<evidence type="ECO:0000313" key="6">
    <source>
        <dbReference type="EMBL" id="MBI5171114.1"/>
    </source>
</evidence>
<name>A0A933SJQ4_UNCEI</name>
<proteinExistence type="predicted"/>
<dbReference type="InterPro" id="IPR011009">
    <property type="entry name" value="Kinase-like_dom_sf"/>
</dbReference>
<evidence type="ECO:0000256" key="3">
    <source>
        <dbReference type="ARBA" id="ARBA00022777"/>
    </source>
</evidence>
<keyword evidence="1" id="KW-0808">Transferase</keyword>
<dbReference type="CDD" id="cd14014">
    <property type="entry name" value="STKc_PknB_like"/>
    <property type="match status" value="1"/>
</dbReference>
<feature type="domain" description="Protein kinase" evidence="5">
    <location>
        <begin position="66"/>
        <end position="328"/>
    </location>
</feature>
<dbReference type="PANTHER" id="PTHR43289:SF6">
    <property type="entry name" value="SERINE_THREONINE-PROTEIN KINASE NEKL-3"/>
    <property type="match status" value="1"/>
</dbReference>
<dbReference type="GO" id="GO:0004674">
    <property type="term" value="F:protein serine/threonine kinase activity"/>
    <property type="evidence" value="ECO:0007669"/>
    <property type="project" value="TreeGrafter"/>
</dbReference>
<sequence>MIDDRDPYERLLSSLADDTPADWDEAHRALGSRAEPLRDLSRIAAFHRGLQRGAAVDDVPAEWGTLTLLERIGRGARSEVWRAWDRTLRREVALKLLRGGASGPIAAGASEAALLDEARAAARVSHPNVVVVHGVARHGDHAGLWMEYVGGASLATTVKDAGPLAPREAAALAADLASALAALHAAGVCHRDLKPANVLRAENGRWVLADFGLGLSRDVRASFAPSAAGTPMYLAPELFRGEPHTGASDQYALALTAWFAMTGRDAFAAGTFEERATLAARPEPPRLRDALPGADPALAAILERALAHDPAARFASAAAFEQALRGWIARGGKRPHPIAWAAVTIAVLAVAAAAWNAARERTPVTVAPGAAAPAPPATPVSGGYAVSATFARRGADAREPLGDGARVKPGDRLSLDVHVTRPAHVYVLNEDDNGERYLLFPQPLFDQRNPVAANTTVTLPGTVGGVENAWTVTSRGGRERFLVVVSPEPVAELEAELSRLPAPRPGRPITYASVPTGAIERLRGVGGVATLSPRERAAPGSAGAFDQFRALAGRETDVRGVWVRQIVLENPR</sequence>
<dbReference type="EMBL" id="JACRIW010000119">
    <property type="protein sequence ID" value="MBI5171114.1"/>
    <property type="molecule type" value="Genomic_DNA"/>
</dbReference>
<accession>A0A933SJQ4</accession>
<keyword evidence="4" id="KW-0067">ATP-binding</keyword>
<evidence type="ECO:0000313" key="7">
    <source>
        <dbReference type="Proteomes" id="UP000696931"/>
    </source>
</evidence>
<dbReference type="SMART" id="SM00220">
    <property type="entry name" value="S_TKc"/>
    <property type="match status" value="1"/>
</dbReference>
<dbReference type="PANTHER" id="PTHR43289">
    <property type="entry name" value="MITOGEN-ACTIVATED PROTEIN KINASE KINASE KINASE 20-RELATED"/>
    <property type="match status" value="1"/>
</dbReference>
<reference evidence="6" key="1">
    <citation type="submission" date="2020-07" db="EMBL/GenBank/DDBJ databases">
        <title>Huge and variable diversity of episymbiotic CPR bacteria and DPANN archaea in groundwater ecosystems.</title>
        <authorList>
            <person name="He C.Y."/>
            <person name="Keren R."/>
            <person name="Whittaker M."/>
            <person name="Farag I.F."/>
            <person name="Doudna J."/>
            <person name="Cate J.H.D."/>
            <person name="Banfield J.F."/>
        </authorList>
    </citation>
    <scope>NUCLEOTIDE SEQUENCE</scope>
    <source>
        <strain evidence="6">NC_groundwater_1813_Pr3_B-0.1um_71_17</strain>
    </source>
</reference>
<dbReference type="SUPFAM" id="SSF56112">
    <property type="entry name" value="Protein kinase-like (PK-like)"/>
    <property type="match status" value="1"/>
</dbReference>
<keyword evidence="2" id="KW-0547">Nucleotide-binding</keyword>
<dbReference type="Gene3D" id="3.30.200.20">
    <property type="entry name" value="Phosphorylase Kinase, domain 1"/>
    <property type="match status" value="1"/>
</dbReference>
<dbReference type="Proteomes" id="UP000696931">
    <property type="component" value="Unassembled WGS sequence"/>
</dbReference>
<dbReference type="InterPro" id="IPR000719">
    <property type="entry name" value="Prot_kinase_dom"/>
</dbReference>
<dbReference type="AlphaFoldDB" id="A0A933SJQ4"/>
<gene>
    <name evidence="6" type="ORF">HZA61_16630</name>
</gene>